<protein>
    <submittedName>
        <fullName evidence="3">Universal stress protein</fullName>
    </submittedName>
</protein>
<proteinExistence type="inferred from homology"/>
<evidence type="ECO:0000313" key="4">
    <source>
        <dbReference type="Proteomes" id="UP001595976"/>
    </source>
</evidence>
<dbReference type="Pfam" id="PF00582">
    <property type="entry name" value="Usp"/>
    <property type="match status" value="1"/>
</dbReference>
<dbReference type="Proteomes" id="UP001595976">
    <property type="component" value="Unassembled WGS sequence"/>
</dbReference>
<gene>
    <name evidence="3" type="ORF">ACFPK2_05910</name>
</gene>
<sequence length="296" mass="31578">MNGSTLSPGGAAQALALRGTAYRDIAVHLDGSPEDEARLAHAEALAEQHGARITGIFTNLLPDPALFAGDFGITAIGQLVDAVTEEGDASEKRLRQRLTRLGPAHELRRLDAFPGLLEQAVATEARWNDLFVASCPRDEDQARWRPLIESVMFDGGRGLYLLPPEAAPRAPVRTVLIGWTDTRQSARAVAEALPLIAQATQVHVVAVREEAHGRMGGAEVLADISAHLARHGVEATATVLNTDTTATDAILAEARRISADLIVVGAYGHSRFREWVLGGVTADLLESSPVPLLLAH</sequence>
<dbReference type="SUPFAM" id="SSF52402">
    <property type="entry name" value="Adenine nucleotide alpha hydrolases-like"/>
    <property type="match status" value="2"/>
</dbReference>
<dbReference type="EMBL" id="JBHSLI010000002">
    <property type="protein sequence ID" value="MFC5292522.1"/>
    <property type="molecule type" value="Genomic_DNA"/>
</dbReference>
<dbReference type="PANTHER" id="PTHR46268:SF15">
    <property type="entry name" value="UNIVERSAL STRESS PROTEIN HP_0031"/>
    <property type="match status" value="1"/>
</dbReference>
<feature type="domain" description="UspA" evidence="2">
    <location>
        <begin position="173"/>
        <end position="295"/>
    </location>
</feature>
<organism evidence="3 4">
    <name type="scientific">Bosea minatitlanensis</name>
    <dbReference type="NCBI Taxonomy" id="128782"/>
    <lineage>
        <taxon>Bacteria</taxon>
        <taxon>Pseudomonadati</taxon>
        <taxon>Pseudomonadota</taxon>
        <taxon>Alphaproteobacteria</taxon>
        <taxon>Hyphomicrobiales</taxon>
        <taxon>Boseaceae</taxon>
        <taxon>Bosea</taxon>
    </lineage>
</organism>
<dbReference type="PANTHER" id="PTHR46268">
    <property type="entry name" value="STRESS RESPONSE PROTEIN NHAX"/>
    <property type="match status" value="1"/>
</dbReference>
<evidence type="ECO:0000256" key="1">
    <source>
        <dbReference type="ARBA" id="ARBA00008791"/>
    </source>
</evidence>
<comment type="similarity">
    <text evidence="1">Belongs to the universal stress protein A family.</text>
</comment>
<evidence type="ECO:0000313" key="3">
    <source>
        <dbReference type="EMBL" id="MFC5292522.1"/>
    </source>
</evidence>
<name>A0ABW0F020_9HYPH</name>
<dbReference type="InterPro" id="IPR006015">
    <property type="entry name" value="Universal_stress_UspA"/>
</dbReference>
<dbReference type="PRINTS" id="PR01438">
    <property type="entry name" value="UNVRSLSTRESS"/>
</dbReference>
<dbReference type="RefSeq" id="WP_158445772.1">
    <property type="nucleotide sequence ID" value="NZ_JAOAOS010000002.1"/>
</dbReference>
<comment type="caution">
    <text evidence="3">The sequence shown here is derived from an EMBL/GenBank/DDBJ whole genome shotgun (WGS) entry which is preliminary data.</text>
</comment>
<dbReference type="Gene3D" id="3.40.50.12370">
    <property type="match status" value="1"/>
</dbReference>
<reference evidence="4" key="1">
    <citation type="journal article" date="2019" name="Int. J. Syst. Evol. Microbiol.">
        <title>The Global Catalogue of Microorganisms (GCM) 10K type strain sequencing project: providing services to taxonomists for standard genome sequencing and annotation.</title>
        <authorList>
            <consortium name="The Broad Institute Genomics Platform"/>
            <consortium name="The Broad Institute Genome Sequencing Center for Infectious Disease"/>
            <person name="Wu L."/>
            <person name="Ma J."/>
        </authorList>
    </citation>
    <scope>NUCLEOTIDE SEQUENCE [LARGE SCALE GENOMIC DNA]</scope>
    <source>
        <strain evidence="4">CGMCC 1.15643</strain>
    </source>
</reference>
<dbReference type="InterPro" id="IPR006016">
    <property type="entry name" value="UspA"/>
</dbReference>
<keyword evidence="4" id="KW-1185">Reference proteome</keyword>
<accession>A0ABW0F020</accession>
<evidence type="ECO:0000259" key="2">
    <source>
        <dbReference type="Pfam" id="PF00582"/>
    </source>
</evidence>
<dbReference type="CDD" id="cd00293">
    <property type="entry name" value="USP-like"/>
    <property type="match status" value="1"/>
</dbReference>